<dbReference type="SUPFAM" id="SSF74650">
    <property type="entry name" value="Galactose mutarotase-like"/>
    <property type="match status" value="1"/>
</dbReference>
<evidence type="ECO:0000256" key="4">
    <source>
        <dbReference type="ARBA" id="ARBA00004613"/>
    </source>
</evidence>
<comment type="catalytic activity">
    <reaction evidence="2">
        <text>Hydrolysis of terminal, non-reducing (1-&gt;4)-linked alpha-D-glucose residues with release of alpha-D-glucose.</text>
        <dbReference type="EC" id="3.2.1.20"/>
    </reaction>
</comment>
<accession>A0A2P8A649</accession>
<dbReference type="Pfam" id="PF02636">
    <property type="entry name" value="Methyltransf_28"/>
    <property type="match status" value="1"/>
</dbReference>
<keyword evidence="21" id="KW-0624">Polysaccharide degradation</keyword>
<dbReference type="EC" id="2.1.1.320" evidence="7"/>
<dbReference type="InterPro" id="IPR025887">
    <property type="entry name" value="Glyco_hydro_31_N_dom"/>
</dbReference>
<dbReference type="SUPFAM" id="SSF49452">
    <property type="entry name" value="Starch-binding domain-like"/>
    <property type="match status" value="1"/>
</dbReference>
<dbReference type="Pfam" id="PF00686">
    <property type="entry name" value="CBM_20"/>
    <property type="match status" value="1"/>
</dbReference>
<evidence type="ECO:0000313" key="27">
    <source>
        <dbReference type="EMBL" id="PSK55944.1"/>
    </source>
</evidence>
<reference evidence="27 28" key="1">
    <citation type="submission" date="2017-05" db="EMBL/GenBank/DDBJ databases">
        <title>Draft genome sequence of Elsinoe australis.</title>
        <authorList>
            <person name="Cheng Q."/>
        </authorList>
    </citation>
    <scope>NUCLEOTIDE SEQUENCE [LARGE SCALE GENOMIC DNA]</scope>
    <source>
        <strain evidence="27 28">NL1</strain>
    </source>
</reference>
<evidence type="ECO:0000256" key="15">
    <source>
        <dbReference type="ARBA" id="ARBA00022801"/>
    </source>
</evidence>
<organism evidence="27 28">
    <name type="scientific">Elsinoe australis</name>
    <dbReference type="NCBI Taxonomy" id="40998"/>
    <lineage>
        <taxon>Eukaryota</taxon>
        <taxon>Fungi</taxon>
        <taxon>Dikarya</taxon>
        <taxon>Ascomycota</taxon>
        <taxon>Pezizomycotina</taxon>
        <taxon>Dothideomycetes</taxon>
        <taxon>Dothideomycetidae</taxon>
        <taxon>Myriangiales</taxon>
        <taxon>Elsinoaceae</taxon>
        <taxon>Elsinoe</taxon>
    </lineage>
</organism>
<dbReference type="STRING" id="40998.A0A2P8A649"/>
<dbReference type="InterPro" id="IPR013780">
    <property type="entry name" value="Glyco_hydro_b"/>
</dbReference>
<keyword evidence="16" id="KW-0496">Mitochondrion</keyword>
<evidence type="ECO:0000256" key="16">
    <source>
        <dbReference type="ARBA" id="ARBA00023128"/>
    </source>
</evidence>
<dbReference type="InterPro" id="IPR001763">
    <property type="entry name" value="Rhodanese-like_dom"/>
</dbReference>
<comment type="similarity">
    <text evidence="5">Belongs to the NDUFAF7 family.</text>
</comment>
<keyword evidence="28" id="KW-1185">Reference proteome</keyword>
<dbReference type="InterPro" id="IPR000322">
    <property type="entry name" value="Glyco_hydro_31_TIM"/>
</dbReference>
<evidence type="ECO:0000256" key="6">
    <source>
        <dbReference type="ARBA" id="ARBA00007806"/>
    </source>
</evidence>
<dbReference type="Pfam" id="PF21365">
    <property type="entry name" value="Glyco_hydro_31_3rd"/>
    <property type="match status" value="1"/>
</dbReference>
<evidence type="ECO:0000256" key="23">
    <source>
        <dbReference type="ARBA" id="ARBA00048612"/>
    </source>
</evidence>
<keyword evidence="15" id="KW-0378">Hydrolase</keyword>
<dbReference type="SMART" id="SM01065">
    <property type="entry name" value="CBM_2"/>
    <property type="match status" value="1"/>
</dbReference>
<evidence type="ECO:0000313" key="28">
    <source>
        <dbReference type="Proteomes" id="UP000243723"/>
    </source>
</evidence>
<dbReference type="EC" id="3.2.1.20" evidence="8"/>
<dbReference type="InterPro" id="IPR029063">
    <property type="entry name" value="SAM-dependent_MTases_sf"/>
</dbReference>
<evidence type="ECO:0000259" key="25">
    <source>
        <dbReference type="PROSITE" id="PS50206"/>
    </source>
</evidence>
<dbReference type="GO" id="GO:2001070">
    <property type="term" value="F:starch binding"/>
    <property type="evidence" value="ECO:0007669"/>
    <property type="project" value="InterPro"/>
</dbReference>
<evidence type="ECO:0000256" key="17">
    <source>
        <dbReference type="ARBA" id="ARBA00023180"/>
    </source>
</evidence>
<evidence type="ECO:0000256" key="5">
    <source>
        <dbReference type="ARBA" id="ARBA00005891"/>
    </source>
</evidence>
<dbReference type="Pfam" id="PF13802">
    <property type="entry name" value="Gal_mutarotas_2"/>
    <property type="match status" value="1"/>
</dbReference>
<dbReference type="InterPro" id="IPR003788">
    <property type="entry name" value="NDUFAF7"/>
</dbReference>
<dbReference type="GO" id="GO:0032259">
    <property type="term" value="P:methylation"/>
    <property type="evidence" value="ECO:0007669"/>
    <property type="project" value="UniProtKB-KW"/>
</dbReference>
<dbReference type="SUPFAM" id="SSF51011">
    <property type="entry name" value="Glycosyl hydrolase domain"/>
    <property type="match status" value="1"/>
</dbReference>
<evidence type="ECO:0000256" key="11">
    <source>
        <dbReference type="ARBA" id="ARBA00022525"/>
    </source>
</evidence>
<keyword evidence="19" id="KW-0326">Glycosidase</keyword>
<dbReference type="InterPro" id="IPR017853">
    <property type="entry name" value="GH"/>
</dbReference>
<dbReference type="PROSITE" id="PS51166">
    <property type="entry name" value="CBM20"/>
    <property type="match status" value="1"/>
</dbReference>
<feature type="domain" description="CBM20" evidence="26">
    <location>
        <begin position="900"/>
        <end position="1007"/>
    </location>
</feature>
<dbReference type="EC" id="3.2.1.21" evidence="9"/>
<keyword evidence="13" id="KW-0808">Transferase</keyword>
<dbReference type="CDD" id="cd06602">
    <property type="entry name" value="GH31_MGAM_SI_GAA"/>
    <property type="match status" value="1"/>
</dbReference>
<evidence type="ECO:0000256" key="22">
    <source>
        <dbReference type="ARBA" id="ARBA00025512"/>
    </source>
</evidence>
<comment type="similarity">
    <text evidence="6">Belongs to the glycosyl hydrolase 31 family.</text>
</comment>
<evidence type="ECO:0000256" key="2">
    <source>
        <dbReference type="ARBA" id="ARBA00001657"/>
    </source>
</evidence>
<gene>
    <name evidence="27" type="ORF">B9Z65_4822</name>
</gene>
<evidence type="ECO:0000256" key="18">
    <source>
        <dbReference type="ARBA" id="ARBA00023277"/>
    </source>
</evidence>
<dbReference type="PROSITE" id="PS50206">
    <property type="entry name" value="RHODANESE_3"/>
    <property type="match status" value="1"/>
</dbReference>
<evidence type="ECO:0000256" key="10">
    <source>
        <dbReference type="ARBA" id="ARBA00014002"/>
    </source>
</evidence>
<feature type="region of interest" description="Disordered" evidence="24">
    <location>
        <begin position="404"/>
        <end position="425"/>
    </location>
</feature>
<evidence type="ECO:0000256" key="20">
    <source>
        <dbReference type="ARBA" id="ARBA00023316"/>
    </source>
</evidence>
<evidence type="ECO:0000256" key="9">
    <source>
        <dbReference type="ARBA" id="ARBA00012744"/>
    </source>
</evidence>
<evidence type="ECO:0000256" key="19">
    <source>
        <dbReference type="ARBA" id="ARBA00023295"/>
    </source>
</evidence>
<dbReference type="OrthoDB" id="5839090at2759"/>
<evidence type="ECO:0000256" key="14">
    <source>
        <dbReference type="ARBA" id="ARBA00022729"/>
    </source>
</evidence>
<evidence type="ECO:0000256" key="1">
    <source>
        <dbReference type="ARBA" id="ARBA00000448"/>
    </source>
</evidence>
<keyword evidence="20" id="KW-0961">Cell wall biogenesis/degradation</keyword>
<keyword evidence="11" id="KW-0964">Secreted</keyword>
<evidence type="ECO:0000256" key="13">
    <source>
        <dbReference type="ARBA" id="ARBA00022679"/>
    </source>
</evidence>
<dbReference type="Gene3D" id="3.20.20.80">
    <property type="entry name" value="Glycosidases"/>
    <property type="match status" value="2"/>
</dbReference>
<dbReference type="Pfam" id="PF01055">
    <property type="entry name" value="Glyco_hydro_31_2nd"/>
    <property type="match status" value="1"/>
</dbReference>
<comment type="caution">
    <text evidence="27">The sequence shown here is derived from an EMBL/GenBank/DDBJ whole genome shotgun (WGS) entry which is preliminary data.</text>
</comment>
<protein>
    <recommendedName>
        <fullName evidence="10">Probable alpha/beta-glucosidase agdC</fullName>
        <ecNumber evidence="7">2.1.1.320</ecNumber>
        <ecNumber evidence="8">3.2.1.20</ecNumber>
        <ecNumber evidence="9">3.2.1.21</ecNumber>
    </recommendedName>
</protein>
<dbReference type="PROSITE" id="PS00129">
    <property type="entry name" value="GLYCOSYL_HYDROL_F31_1"/>
    <property type="match status" value="1"/>
</dbReference>
<keyword evidence="18" id="KW-0119">Carbohydrate metabolism</keyword>
<dbReference type="InterPro" id="IPR013784">
    <property type="entry name" value="Carb-bd-like_fold"/>
</dbReference>
<dbReference type="GO" id="GO:0005576">
    <property type="term" value="C:extracellular region"/>
    <property type="evidence" value="ECO:0007669"/>
    <property type="project" value="UniProtKB-SubCell"/>
</dbReference>
<dbReference type="Gene3D" id="2.60.40.10">
    <property type="entry name" value="Immunoglobulins"/>
    <property type="match status" value="1"/>
</dbReference>
<dbReference type="SUPFAM" id="SSF53335">
    <property type="entry name" value="S-adenosyl-L-methionine-dependent methyltransferases"/>
    <property type="match status" value="1"/>
</dbReference>
<dbReference type="PANTHER" id="PTHR22762">
    <property type="entry name" value="ALPHA-GLUCOSIDASE"/>
    <property type="match status" value="1"/>
</dbReference>
<dbReference type="SUPFAM" id="SSF51445">
    <property type="entry name" value="(Trans)glycosidases"/>
    <property type="match status" value="1"/>
</dbReference>
<evidence type="ECO:0000256" key="3">
    <source>
        <dbReference type="ARBA" id="ARBA00004173"/>
    </source>
</evidence>
<evidence type="ECO:0000256" key="7">
    <source>
        <dbReference type="ARBA" id="ARBA00011935"/>
    </source>
</evidence>
<dbReference type="InterPro" id="IPR011013">
    <property type="entry name" value="Gal_mutarotase_sf_dom"/>
</dbReference>
<dbReference type="InterPro" id="IPR002044">
    <property type="entry name" value="CBM20"/>
</dbReference>
<dbReference type="InterPro" id="IPR030458">
    <property type="entry name" value="Glyco_hydro_31_AS"/>
</dbReference>
<dbReference type="GO" id="GO:0000272">
    <property type="term" value="P:polysaccharide catabolic process"/>
    <property type="evidence" value="ECO:0007669"/>
    <property type="project" value="UniProtKB-KW"/>
</dbReference>
<sequence length="1440" mass="158700">MRQCLTSDIGGYYTAETPDRDQFGRKGDFVTSPEISQVFGELVGLWIVAEWIAQGRKGNGIYLMEMGPGRGTLMDDVLRTIRNFKDLVSALEGIYLVEASPSLRNAQHKLLCGDKPLKETEIGYESRSKYDEDLRIVWCEDVRLLPKESDKTPFIVAHEFFDALPIHVFQSVPPNPAGNIQTPTGPIDARNLPRAAQHQWRELLVSPTSPYATHSSLGTPESMQSEPVPEFELTMAKAATPHSMYLPEKSERYRKLKSNSNAIIEVSPESQTYAADFAARIGGGQLPTAKPREQLQSHVSRVSKSTEAEVIQKAEPSGAALIIDYGPPDTIPSNSLRGIKSHKRVSPFTEPGRVDLSADVDFLALAETALDASPGVEVHGPLDQARFLTAMGIEERAAQLVKRAVDQERAGTKQQSGSSQDRKKEDLTEIVKRVETSAAVVAAAAIDSSLVPRQATLDTCPGYVASNVQRNGDRVISADLNLAGQACDAYGTDLDNLRLLVEYQSADRLHVKISDAADQVYQVPESVWPRPGGDSAESDLTFSLTESPFAFAITRASNGEVLFNTSGSQMIFESQYLRLRTSLPEDPYLYGLGEHTDPFRLNTTDYTRTLWARDSYGIPPGTNLYGQHPVYYDHRADKGTHGVFLLNSNGMDIKINNTAEAGQYLEYNTVGGVFDFYFLAGPSPSAVARQYSEVVGLPAMMPYWGLGYHNCRYGYRDVYDVAGVVANYSAAGIPLETMWTDIDYMDGRAIFTVDPLRYPLPLVRELVQTLHNNDQHYIMMVDPAVAAKDYPTYNRGVEEDVFLKTSNGSVYLGVVWPGATSFPDWFDPNVQAWWNNEFNDFFNPGDGIDIDGLWTDMNEASNFCPYPCLDPYGFAKRNNNPPQPPPVRLGPDYAIPGFGPDFQPQCVARVDFRVEAQTYFGENIAVVGSAVTLGNGEARNAAPVSPNNYPIWNAVIDLPTESKITYSYVRLEADGSYIFEQTNRTLTTGGCNGTVQTVNDVITTAQGTPPASVKRDAISHEFPSSLSKRQSGGSQSGLPARDLINPPYKIQNVAGSLSNLTLNTDLVHSNGLAEYDVHQLFGHTMSIVSRQAMQQRREGLRPLVMTRSTFPGTGKYVGHWLGDNTSNWENYLRSIAQMLDFISLFQIPYVGSDVCGFIGNTNELLCARWATLGAFSPFYRNHNADGNIGQEFYRWPTVTSAARNAINTRYQLLDYIYTAFDAQTKTGEPMIKPMFFTYPEDPSFFTEQYQYFYGDAILVAPVTTENSTSGSVRLPANTLYYDFYTHAPIRGTGEAIPLEVPYDTIPLFIKSGTIVPLRAQSANTTTQLREQDFTLIIAPDDQGNATGSLYLDDGQSLEQPSSSLINFRYSDGQFAMDGRFDYDVGEVGITKVVVLSPNATERTLSSGAVGGFEQTVGTVQGAENRIQGKVALTGGFEASL</sequence>
<dbReference type="Gene3D" id="2.60.40.1760">
    <property type="entry name" value="glycosyl hydrolase (family 31)"/>
    <property type="match status" value="1"/>
</dbReference>
<comment type="catalytic activity">
    <reaction evidence="1">
        <text>Hydrolysis of terminal, non-reducing beta-D-glucosyl residues with release of beta-D-glucose.</text>
        <dbReference type="EC" id="3.2.1.21"/>
    </reaction>
</comment>
<evidence type="ECO:0000256" key="12">
    <source>
        <dbReference type="ARBA" id="ARBA00022603"/>
    </source>
</evidence>
<proteinExistence type="inferred from homology"/>
<dbReference type="GO" id="GO:0035243">
    <property type="term" value="F:protein-arginine omega-N symmetric methyltransferase activity"/>
    <property type="evidence" value="ECO:0007669"/>
    <property type="project" value="UniProtKB-EC"/>
</dbReference>
<dbReference type="GO" id="GO:0071555">
    <property type="term" value="P:cell wall organization"/>
    <property type="evidence" value="ECO:0007669"/>
    <property type="project" value="UniProtKB-KW"/>
</dbReference>
<evidence type="ECO:0000256" key="8">
    <source>
        <dbReference type="ARBA" id="ARBA00012741"/>
    </source>
</evidence>
<comment type="catalytic activity">
    <reaction evidence="23">
        <text>L-arginyl-[protein] + 2 S-adenosyl-L-methionine = N(omega),N(omega)'-dimethyl-L-arginyl-[protein] + 2 S-adenosyl-L-homocysteine + 2 H(+)</text>
        <dbReference type="Rhea" id="RHEA:48108"/>
        <dbReference type="Rhea" id="RHEA-COMP:10532"/>
        <dbReference type="Rhea" id="RHEA-COMP:11992"/>
        <dbReference type="ChEBI" id="CHEBI:15378"/>
        <dbReference type="ChEBI" id="CHEBI:29965"/>
        <dbReference type="ChEBI" id="CHEBI:57856"/>
        <dbReference type="ChEBI" id="CHEBI:59789"/>
        <dbReference type="ChEBI" id="CHEBI:88221"/>
        <dbReference type="EC" id="2.1.1.320"/>
    </reaction>
</comment>
<feature type="domain" description="Rhodanese" evidence="25">
    <location>
        <begin position="712"/>
        <end position="737"/>
    </location>
</feature>
<evidence type="ECO:0000256" key="21">
    <source>
        <dbReference type="ARBA" id="ARBA00023326"/>
    </source>
</evidence>
<keyword evidence="14" id="KW-0732">Signal</keyword>
<dbReference type="Proteomes" id="UP000243723">
    <property type="component" value="Unassembled WGS sequence"/>
</dbReference>
<name>A0A2P8A649_9PEZI</name>
<dbReference type="InterPro" id="IPR048395">
    <property type="entry name" value="Glyco_hydro_31_C"/>
</dbReference>
<dbReference type="GO" id="GO:0004558">
    <property type="term" value="F:alpha-1,4-glucosidase activity"/>
    <property type="evidence" value="ECO:0007669"/>
    <property type="project" value="UniProtKB-EC"/>
</dbReference>
<dbReference type="CDD" id="cd14752">
    <property type="entry name" value="GH31_N"/>
    <property type="match status" value="1"/>
</dbReference>
<dbReference type="EMBL" id="NHZQ01000066">
    <property type="protein sequence ID" value="PSK55944.1"/>
    <property type="molecule type" value="Genomic_DNA"/>
</dbReference>
<dbReference type="GO" id="GO:0008422">
    <property type="term" value="F:beta-glucosidase activity"/>
    <property type="evidence" value="ECO:0007669"/>
    <property type="project" value="UniProtKB-EC"/>
</dbReference>
<comment type="function">
    <text evidence="22">Glucosidase involved in the degradation of cellulosic biomass. Has both alpha- and beta-glucosidase activity.</text>
</comment>
<comment type="subcellular location">
    <subcellularLocation>
        <location evidence="3">Mitochondrion</location>
    </subcellularLocation>
    <subcellularLocation>
        <location evidence="4">Secreted</location>
    </subcellularLocation>
</comment>
<dbReference type="GO" id="GO:0005739">
    <property type="term" value="C:mitochondrion"/>
    <property type="evidence" value="ECO:0007669"/>
    <property type="project" value="UniProtKB-SubCell"/>
</dbReference>
<dbReference type="PANTHER" id="PTHR22762:SF67">
    <property type="entry name" value="ALPHA_BETA-GLUCOSIDASE AGDC-RELATED"/>
    <property type="match status" value="1"/>
</dbReference>
<evidence type="ECO:0000256" key="24">
    <source>
        <dbReference type="SAM" id="MobiDB-lite"/>
    </source>
</evidence>
<dbReference type="Gene3D" id="3.40.50.12710">
    <property type="match status" value="1"/>
</dbReference>
<dbReference type="Gene3D" id="2.60.40.1180">
    <property type="entry name" value="Golgi alpha-mannosidase II"/>
    <property type="match status" value="2"/>
</dbReference>
<dbReference type="InterPro" id="IPR013783">
    <property type="entry name" value="Ig-like_fold"/>
</dbReference>
<keyword evidence="17" id="KW-0325">Glycoprotein</keyword>
<dbReference type="InterPro" id="IPR038375">
    <property type="entry name" value="NDUFAF7_sf"/>
</dbReference>
<evidence type="ECO:0000259" key="26">
    <source>
        <dbReference type="PROSITE" id="PS51166"/>
    </source>
</evidence>
<keyword evidence="12" id="KW-0489">Methyltransferase</keyword>